<organism evidence="2 3">
    <name type="scientific">Glutinoglossum americanum</name>
    <dbReference type="NCBI Taxonomy" id="1670608"/>
    <lineage>
        <taxon>Eukaryota</taxon>
        <taxon>Fungi</taxon>
        <taxon>Dikarya</taxon>
        <taxon>Ascomycota</taxon>
        <taxon>Pezizomycotina</taxon>
        <taxon>Geoglossomycetes</taxon>
        <taxon>Geoglossales</taxon>
        <taxon>Geoglossaceae</taxon>
        <taxon>Glutinoglossum</taxon>
    </lineage>
</organism>
<feature type="region of interest" description="Disordered" evidence="1">
    <location>
        <begin position="46"/>
        <end position="71"/>
    </location>
</feature>
<gene>
    <name evidence="2" type="ORF">FGG08_005153</name>
</gene>
<evidence type="ECO:0000313" key="2">
    <source>
        <dbReference type="EMBL" id="KAH0538234.1"/>
    </source>
</evidence>
<dbReference type="Gene3D" id="1.25.40.10">
    <property type="entry name" value="Tetratricopeptide repeat domain"/>
    <property type="match status" value="1"/>
</dbReference>
<dbReference type="AlphaFoldDB" id="A0A9P8I0V3"/>
<keyword evidence="3" id="KW-1185">Reference proteome</keyword>
<reference evidence="2" key="1">
    <citation type="submission" date="2021-03" db="EMBL/GenBank/DDBJ databases">
        <title>Comparative genomics and phylogenomic investigation of the class Geoglossomycetes provide insights into ecological specialization and systematics.</title>
        <authorList>
            <person name="Melie T."/>
            <person name="Pirro S."/>
            <person name="Miller A.N."/>
            <person name="Quandt A."/>
        </authorList>
    </citation>
    <scope>NUCLEOTIDE SEQUENCE</scope>
    <source>
        <strain evidence="2">GBOQ0MN5Z8</strain>
    </source>
</reference>
<dbReference type="InterPro" id="IPR011990">
    <property type="entry name" value="TPR-like_helical_dom_sf"/>
</dbReference>
<dbReference type="EMBL" id="JAGHQL010000117">
    <property type="protein sequence ID" value="KAH0538234.1"/>
    <property type="molecule type" value="Genomic_DNA"/>
</dbReference>
<feature type="compositionally biased region" description="Basic residues" evidence="1">
    <location>
        <begin position="143"/>
        <end position="153"/>
    </location>
</feature>
<feature type="compositionally biased region" description="Polar residues" evidence="1">
    <location>
        <begin position="62"/>
        <end position="71"/>
    </location>
</feature>
<dbReference type="OrthoDB" id="1658288at2759"/>
<comment type="caution">
    <text evidence="2">The sequence shown here is derived from an EMBL/GenBank/DDBJ whole genome shotgun (WGS) entry which is preliminary data.</text>
</comment>
<protein>
    <submittedName>
        <fullName evidence="2">Uncharacterized protein</fullName>
    </submittedName>
</protein>
<evidence type="ECO:0000313" key="3">
    <source>
        <dbReference type="Proteomes" id="UP000698800"/>
    </source>
</evidence>
<dbReference type="Proteomes" id="UP000698800">
    <property type="component" value="Unassembled WGS sequence"/>
</dbReference>
<sequence length="161" mass="17648">MLDQNPESRPTACALSTDINCLAAYIPVLFCDSCCRQDEGSSDGFGSDEELWVDGREHGDTNSKSNTPKPRQIPIYQSNLVNHMIPRSLVPLRIEAADVDGSAINVIMEAEDIHSLGVVNSEQGRLAEAEAMCKRALVGREKGGRRHWARTTHRPSAQSTT</sequence>
<proteinExistence type="predicted"/>
<evidence type="ECO:0000256" key="1">
    <source>
        <dbReference type="SAM" id="MobiDB-lite"/>
    </source>
</evidence>
<accession>A0A9P8I0V3</accession>
<feature type="region of interest" description="Disordered" evidence="1">
    <location>
        <begin position="142"/>
        <end position="161"/>
    </location>
</feature>
<name>A0A9P8I0V3_9PEZI</name>